<organism evidence="2 3">
    <name type="scientific">Romanomermis culicivorax</name>
    <name type="common">Nematode worm</name>
    <dbReference type="NCBI Taxonomy" id="13658"/>
    <lineage>
        <taxon>Eukaryota</taxon>
        <taxon>Metazoa</taxon>
        <taxon>Ecdysozoa</taxon>
        <taxon>Nematoda</taxon>
        <taxon>Enoplea</taxon>
        <taxon>Dorylaimia</taxon>
        <taxon>Mermithida</taxon>
        <taxon>Mermithoidea</taxon>
        <taxon>Mermithidae</taxon>
        <taxon>Romanomermis</taxon>
    </lineage>
</organism>
<dbReference type="WBParaSite" id="nRc.2.0.1.t18604-RA">
    <property type="protein sequence ID" value="nRc.2.0.1.t18604-RA"/>
    <property type="gene ID" value="nRc.2.0.1.g18604"/>
</dbReference>
<proteinExistence type="predicted"/>
<protein>
    <submittedName>
        <fullName evidence="3">Uncharacterized protein</fullName>
    </submittedName>
</protein>
<keyword evidence="1" id="KW-0812">Transmembrane</keyword>
<reference evidence="3" key="1">
    <citation type="submission" date="2022-11" db="UniProtKB">
        <authorList>
            <consortium name="WormBaseParasite"/>
        </authorList>
    </citation>
    <scope>IDENTIFICATION</scope>
</reference>
<sequence length="96" mass="10588">MKDKNLKSEKYSPKTVNSITASFSPKLFFTLIVYLPQSPRTVVKMVKTDFSVFFVSMVIFSDGLINWPLFDQKTSGAGSPPILTSNLAGLPALTIK</sequence>
<keyword evidence="1" id="KW-0472">Membrane</keyword>
<evidence type="ECO:0000313" key="3">
    <source>
        <dbReference type="WBParaSite" id="nRc.2.0.1.t18604-RA"/>
    </source>
</evidence>
<evidence type="ECO:0000256" key="1">
    <source>
        <dbReference type="SAM" id="Phobius"/>
    </source>
</evidence>
<keyword evidence="1" id="KW-1133">Transmembrane helix</keyword>
<keyword evidence="2" id="KW-1185">Reference proteome</keyword>
<evidence type="ECO:0000313" key="2">
    <source>
        <dbReference type="Proteomes" id="UP000887565"/>
    </source>
</evidence>
<name>A0A915IWY8_ROMCU</name>
<feature type="transmembrane region" description="Helical" evidence="1">
    <location>
        <begin position="50"/>
        <end position="70"/>
    </location>
</feature>
<dbReference type="AlphaFoldDB" id="A0A915IWY8"/>
<accession>A0A915IWY8</accession>
<dbReference type="Proteomes" id="UP000887565">
    <property type="component" value="Unplaced"/>
</dbReference>